<evidence type="ECO:0000256" key="6">
    <source>
        <dbReference type="SAM" id="MobiDB-lite"/>
    </source>
</evidence>
<dbReference type="GO" id="GO:0080188">
    <property type="term" value="P:gene silencing by siRNA-directed DNA methylation"/>
    <property type="evidence" value="ECO:0007669"/>
    <property type="project" value="InterPro"/>
</dbReference>
<dbReference type="GO" id="GO:0005634">
    <property type="term" value="C:nucleus"/>
    <property type="evidence" value="ECO:0007669"/>
    <property type="project" value="UniProtKB-SubCell"/>
</dbReference>
<evidence type="ECO:0000256" key="1">
    <source>
        <dbReference type="ARBA" id="ARBA00004123"/>
    </source>
</evidence>
<protein>
    <submittedName>
        <fullName evidence="7">Uncharacterized protein</fullName>
    </submittedName>
</protein>
<evidence type="ECO:0000313" key="8">
    <source>
        <dbReference type="Proteomes" id="UP001054821"/>
    </source>
</evidence>
<dbReference type="GO" id="GO:0004386">
    <property type="term" value="F:helicase activity"/>
    <property type="evidence" value="ECO:0007669"/>
    <property type="project" value="UniProtKB-KW"/>
</dbReference>
<organism evidence="7 8">
    <name type="scientific">Prunus dulcis</name>
    <name type="common">Almond</name>
    <name type="synonym">Amygdalus dulcis</name>
    <dbReference type="NCBI Taxonomy" id="3755"/>
    <lineage>
        <taxon>Eukaryota</taxon>
        <taxon>Viridiplantae</taxon>
        <taxon>Streptophyta</taxon>
        <taxon>Embryophyta</taxon>
        <taxon>Tracheophyta</taxon>
        <taxon>Spermatophyta</taxon>
        <taxon>Magnoliopsida</taxon>
        <taxon>eudicotyledons</taxon>
        <taxon>Gunneridae</taxon>
        <taxon>Pentapetalae</taxon>
        <taxon>rosids</taxon>
        <taxon>fabids</taxon>
        <taxon>Rosales</taxon>
        <taxon>Rosaceae</taxon>
        <taxon>Amygdaloideae</taxon>
        <taxon>Amygdaleae</taxon>
        <taxon>Prunus</taxon>
    </lineage>
</organism>
<keyword evidence="2" id="KW-0547">Nucleotide-binding</keyword>
<evidence type="ECO:0000256" key="2">
    <source>
        <dbReference type="ARBA" id="ARBA00022741"/>
    </source>
</evidence>
<proteinExistence type="predicted"/>
<evidence type="ECO:0000256" key="3">
    <source>
        <dbReference type="ARBA" id="ARBA00022806"/>
    </source>
</evidence>
<comment type="caution">
    <text evidence="7">The sequence shown here is derived from an EMBL/GenBank/DDBJ whole genome shotgun (WGS) entry which is preliminary data.</text>
</comment>
<feature type="region of interest" description="Disordered" evidence="6">
    <location>
        <begin position="178"/>
        <end position="204"/>
    </location>
</feature>
<evidence type="ECO:0000256" key="4">
    <source>
        <dbReference type="ARBA" id="ARBA00022840"/>
    </source>
</evidence>
<keyword evidence="3" id="KW-0347">Helicase</keyword>
<keyword evidence="5" id="KW-0539">Nucleus</keyword>
<name>A0AAD4VFE8_PRUDU</name>
<gene>
    <name evidence="7" type="ORF">L3X38_033031</name>
</gene>
<dbReference type="PANTHER" id="PTHR45821">
    <property type="entry name" value="SNF2 DOMAIN-CONTAINING PROTEIN CLASSY 2-RELATED"/>
    <property type="match status" value="1"/>
</dbReference>
<keyword evidence="3" id="KW-0378">Hydrolase</keyword>
<dbReference type="InterPro" id="IPR044567">
    <property type="entry name" value="CLSY/DRD1"/>
</dbReference>
<sequence>MQAKKDCNAFKILVDSIYEKGEGTLEGSVSFGDEGPQDERNPLEFEMTNFPLKFCFPWEQSNETKKSECDPEEKKLWDDPEFALKAFEIGSPDSNLSKAQKIGLVDEMGEILLEFPSLVVFDDGHTPRNDQSHMWKAFSSGKVDDDKEKHATEVKAQIAPFVHVYIGFVLQDSLPCDRSPETLPKSDGSLSTGDRLLSTGDQSL</sequence>
<keyword evidence="4" id="KW-0067">ATP-binding</keyword>
<comment type="subcellular location">
    <subcellularLocation>
        <location evidence="1">Nucleus</location>
    </subcellularLocation>
</comment>
<dbReference type="PANTHER" id="PTHR45821:SF5">
    <property type="entry name" value="SNF2 DOMAIN-CONTAINING PROTEIN CLASSY 4"/>
    <property type="match status" value="1"/>
</dbReference>
<reference evidence="7 8" key="1">
    <citation type="journal article" date="2022" name="G3 (Bethesda)">
        <title>Whole-genome sequence and methylome profiling of the almond [Prunus dulcis (Mill.) D.A. Webb] cultivar 'Nonpareil'.</title>
        <authorList>
            <person name="D'Amico-Willman K.M."/>
            <person name="Ouma W.Z."/>
            <person name="Meulia T."/>
            <person name="Sideli G.M."/>
            <person name="Gradziel T.M."/>
            <person name="Fresnedo-Ramirez J."/>
        </authorList>
    </citation>
    <scope>NUCLEOTIDE SEQUENCE [LARGE SCALE GENOMIC DNA]</scope>
    <source>
        <strain evidence="7">Clone GOH B32 T37-40</strain>
    </source>
</reference>
<dbReference type="GO" id="GO:0005524">
    <property type="term" value="F:ATP binding"/>
    <property type="evidence" value="ECO:0007669"/>
    <property type="project" value="UniProtKB-KW"/>
</dbReference>
<evidence type="ECO:0000256" key="5">
    <source>
        <dbReference type="ARBA" id="ARBA00023242"/>
    </source>
</evidence>
<keyword evidence="8" id="KW-1185">Reference proteome</keyword>
<evidence type="ECO:0000313" key="7">
    <source>
        <dbReference type="EMBL" id="KAI5323958.1"/>
    </source>
</evidence>
<accession>A0AAD4VFE8</accession>
<dbReference type="EMBL" id="JAJFAZ020000006">
    <property type="protein sequence ID" value="KAI5323958.1"/>
    <property type="molecule type" value="Genomic_DNA"/>
</dbReference>
<dbReference type="Proteomes" id="UP001054821">
    <property type="component" value="Chromosome 6"/>
</dbReference>
<dbReference type="AlphaFoldDB" id="A0AAD4VFE8"/>